<dbReference type="Proteomes" id="UP000251993">
    <property type="component" value="Chromosome"/>
</dbReference>
<dbReference type="CDD" id="cd07721">
    <property type="entry name" value="yflN-like_MBL-fold"/>
    <property type="match status" value="1"/>
</dbReference>
<name>A0A344TGR4_9BACT</name>
<evidence type="ECO:0000313" key="2">
    <source>
        <dbReference type="EMBL" id="AXE17835.1"/>
    </source>
</evidence>
<dbReference type="InterPro" id="IPR050855">
    <property type="entry name" value="NDM-1-like"/>
</dbReference>
<dbReference type="RefSeq" id="WP_114066620.1">
    <property type="nucleotide sequence ID" value="NZ_CP030850.1"/>
</dbReference>
<protein>
    <submittedName>
        <fullName evidence="2">MBL fold metallo-hydrolase</fullName>
    </submittedName>
</protein>
<keyword evidence="3" id="KW-1185">Reference proteome</keyword>
<organism evidence="2 3">
    <name type="scientific">Runella rosea</name>
    <dbReference type="NCBI Taxonomy" id="2259595"/>
    <lineage>
        <taxon>Bacteria</taxon>
        <taxon>Pseudomonadati</taxon>
        <taxon>Bacteroidota</taxon>
        <taxon>Cytophagia</taxon>
        <taxon>Cytophagales</taxon>
        <taxon>Spirosomataceae</taxon>
        <taxon>Runella</taxon>
    </lineage>
</organism>
<dbReference type="OrthoDB" id="9802248at2"/>
<evidence type="ECO:0000259" key="1">
    <source>
        <dbReference type="SMART" id="SM00849"/>
    </source>
</evidence>
<dbReference type="InterPro" id="IPR001279">
    <property type="entry name" value="Metallo-B-lactamas"/>
</dbReference>
<dbReference type="AlphaFoldDB" id="A0A344TGR4"/>
<dbReference type="PANTHER" id="PTHR42951:SF15">
    <property type="entry name" value="METALLO-BETA-LACTAMASE SUPERFAMILY PROTEIN"/>
    <property type="match status" value="1"/>
</dbReference>
<accession>A0A344TGR4</accession>
<proteinExistence type="predicted"/>
<evidence type="ECO:0000313" key="3">
    <source>
        <dbReference type="Proteomes" id="UP000251993"/>
    </source>
</evidence>
<sequence>MKLPLFVLSIYLLNKSSLKTEKLGIIMMASSVVVYVLEVRFDYNGKEDALYPVILKNEYQMILVDCGYAGFMSLIEDAAQKQGLSLQELTGVFITHHDIDHFGGLAELKNRYPALAVYSPVIEAPYISGKEKSVRLMQAESLFESLPEDQKPGALYFQEMLKNVQSVEVDAVFTEDDTFMDGVKIINTPGHMPGHVSLYVPESQTLIAADALVIEHDEFEIANPAFTLDLGAAVESVKKIKRLEVKRMICYHGGITEEGIEAKLARLISRYPRPSFL</sequence>
<dbReference type="SUPFAM" id="SSF56281">
    <property type="entry name" value="Metallo-hydrolase/oxidoreductase"/>
    <property type="match status" value="1"/>
</dbReference>
<dbReference type="SMART" id="SM00849">
    <property type="entry name" value="Lactamase_B"/>
    <property type="match status" value="1"/>
</dbReference>
<dbReference type="Gene3D" id="3.60.15.10">
    <property type="entry name" value="Ribonuclease Z/Hydroxyacylglutathione hydrolase-like"/>
    <property type="match status" value="1"/>
</dbReference>
<dbReference type="Pfam" id="PF00753">
    <property type="entry name" value="Lactamase_B"/>
    <property type="match status" value="1"/>
</dbReference>
<dbReference type="EMBL" id="CP030850">
    <property type="protein sequence ID" value="AXE17835.1"/>
    <property type="molecule type" value="Genomic_DNA"/>
</dbReference>
<dbReference type="GO" id="GO:0016787">
    <property type="term" value="F:hydrolase activity"/>
    <property type="evidence" value="ECO:0007669"/>
    <property type="project" value="UniProtKB-KW"/>
</dbReference>
<dbReference type="KEGG" id="run:DR864_08840"/>
<feature type="domain" description="Metallo-beta-lactamase" evidence="1">
    <location>
        <begin position="49"/>
        <end position="252"/>
    </location>
</feature>
<keyword evidence="2" id="KW-0378">Hydrolase</keyword>
<dbReference type="PANTHER" id="PTHR42951">
    <property type="entry name" value="METALLO-BETA-LACTAMASE DOMAIN-CONTAINING"/>
    <property type="match status" value="1"/>
</dbReference>
<reference evidence="2 3" key="1">
    <citation type="submission" date="2018-07" db="EMBL/GenBank/DDBJ databases">
        <title>Genome sequencing of Runella.</title>
        <authorList>
            <person name="Baek M.-G."/>
            <person name="Yi H."/>
        </authorList>
    </citation>
    <scope>NUCLEOTIDE SEQUENCE [LARGE SCALE GENOMIC DNA]</scope>
    <source>
        <strain evidence="2 3">HYN0085</strain>
    </source>
</reference>
<dbReference type="InterPro" id="IPR036866">
    <property type="entry name" value="RibonucZ/Hydroxyglut_hydro"/>
</dbReference>
<gene>
    <name evidence="2" type="ORF">DR864_08840</name>
</gene>